<evidence type="ECO:0000313" key="3">
    <source>
        <dbReference type="EMBL" id="PLN80633.1"/>
    </source>
</evidence>
<feature type="compositionally biased region" description="Acidic residues" evidence="1">
    <location>
        <begin position="125"/>
        <end position="142"/>
    </location>
</feature>
<feature type="signal peptide" evidence="2">
    <location>
        <begin position="1"/>
        <end position="19"/>
    </location>
</feature>
<name>A0A2J5HTT3_9EURO</name>
<evidence type="ECO:0008006" key="5">
    <source>
        <dbReference type="Google" id="ProtNLM"/>
    </source>
</evidence>
<sequence>MKLSSLATITTLLATTANGEEKISLQWAICDPSPQDVLPKLGFPENTPPYKENPITYYDAQPPRHIAHGLMFRTKTNKGVPLSTVKAPLPGGVEAPDFVECAWASYGENPVIYTCEKRCPRGGDGDGDEDGEDEENYEDEASEDGLWCPEQVEFVKSVAAAPVEWSALVPYGPFANGKWKVKVDGVKAKFDDVVVPEHGLHLMEIEAKVKASKAEKARVAITEYLVERAVELCELQEGKTKRLFRAMGYIDTEEDKVEL</sequence>
<dbReference type="OrthoDB" id="3917713at2759"/>
<dbReference type="AlphaFoldDB" id="A0A2J5HTT3"/>
<feature type="chain" id="PRO_5014450928" description="CYTH domain-containing protein" evidence="2">
    <location>
        <begin position="20"/>
        <end position="259"/>
    </location>
</feature>
<keyword evidence="4" id="KW-1185">Reference proteome</keyword>
<evidence type="ECO:0000256" key="1">
    <source>
        <dbReference type="SAM" id="MobiDB-lite"/>
    </source>
</evidence>
<reference evidence="4" key="1">
    <citation type="submission" date="2017-12" db="EMBL/GenBank/DDBJ databases">
        <authorList>
            <consortium name="DOE Joint Genome Institute"/>
            <person name="Mondo S.J."/>
            <person name="Kjaerbolling I."/>
            <person name="Vesth T.C."/>
            <person name="Frisvad J.C."/>
            <person name="Nybo J.L."/>
            <person name="Theobald S."/>
            <person name="Kuo A."/>
            <person name="Bowyer P."/>
            <person name="Matsuda Y."/>
            <person name="Lyhne E.K."/>
            <person name="Kogle M.E."/>
            <person name="Clum A."/>
            <person name="Lipzen A."/>
            <person name="Salamov A."/>
            <person name="Ngan C.Y."/>
            <person name="Daum C."/>
            <person name="Chiniquy J."/>
            <person name="Barry K."/>
            <person name="LaButti K."/>
            <person name="Haridas S."/>
            <person name="Simmons B.A."/>
            <person name="Magnuson J.K."/>
            <person name="Mortensen U.H."/>
            <person name="Larsen T.O."/>
            <person name="Grigoriev I.V."/>
            <person name="Baker S.E."/>
            <person name="Andersen M.R."/>
            <person name="Nordberg H.P."/>
            <person name="Cantor M.N."/>
            <person name="Hua S.X."/>
        </authorList>
    </citation>
    <scope>NUCLEOTIDE SEQUENCE [LARGE SCALE GENOMIC DNA]</scope>
    <source>
        <strain evidence="4">IBT 19404</strain>
    </source>
</reference>
<protein>
    <recommendedName>
        <fullName evidence="5">CYTH domain-containing protein</fullName>
    </recommendedName>
</protein>
<feature type="region of interest" description="Disordered" evidence="1">
    <location>
        <begin position="117"/>
        <end position="142"/>
    </location>
</feature>
<dbReference type="Proteomes" id="UP000235023">
    <property type="component" value="Unassembled WGS sequence"/>
</dbReference>
<accession>A0A2J5HTT3</accession>
<dbReference type="EMBL" id="KZ559545">
    <property type="protein sequence ID" value="PLN80633.1"/>
    <property type="molecule type" value="Genomic_DNA"/>
</dbReference>
<organism evidence="3 4">
    <name type="scientific">Aspergillus taichungensis</name>
    <dbReference type="NCBI Taxonomy" id="482145"/>
    <lineage>
        <taxon>Eukaryota</taxon>
        <taxon>Fungi</taxon>
        <taxon>Dikarya</taxon>
        <taxon>Ascomycota</taxon>
        <taxon>Pezizomycotina</taxon>
        <taxon>Eurotiomycetes</taxon>
        <taxon>Eurotiomycetidae</taxon>
        <taxon>Eurotiales</taxon>
        <taxon>Aspergillaceae</taxon>
        <taxon>Aspergillus</taxon>
        <taxon>Aspergillus subgen. Circumdati</taxon>
    </lineage>
</organism>
<keyword evidence="2" id="KW-0732">Signal</keyword>
<evidence type="ECO:0000256" key="2">
    <source>
        <dbReference type="SAM" id="SignalP"/>
    </source>
</evidence>
<proteinExistence type="predicted"/>
<evidence type="ECO:0000313" key="4">
    <source>
        <dbReference type="Proteomes" id="UP000235023"/>
    </source>
</evidence>
<gene>
    <name evidence="3" type="ORF">BDW42DRAFT_194302</name>
</gene>